<organism evidence="2 3">
    <name type="scientific">Pseudoxanthomonas putridarboris</name>
    <dbReference type="NCBI Taxonomy" id="752605"/>
    <lineage>
        <taxon>Bacteria</taxon>
        <taxon>Pseudomonadati</taxon>
        <taxon>Pseudomonadota</taxon>
        <taxon>Gammaproteobacteria</taxon>
        <taxon>Lysobacterales</taxon>
        <taxon>Lysobacteraceae</taxon>
        <taxon>Pseudoxanthomonas</taxon>
    </lineage>
</organism>
<dbReference type="RefSeq" id="WP_341726269.1">
    <property type="nucleotide sequence ID" value="NZ_JBBWWT010000005.1"/>
</dbReference>
<keyword evidence="3" id="KW-1185">Reference proteome</keyword>
<comment type="caution">
    <text evidence="2">The sequence shown here is derived from an EMBL/GenBank/DDBJ whole genome shotgun (WGS) entry which is preliminary data.</text>
</comment>
<feature type="compositionally biased region" description="Gly residues" evidence="1">
    <location>
        <begin position="55"/>
        <end position="66"/>
    </location>
</feature>
<feature type="region of interest" description="Disordered" evidence="1">
    <location>
        <begin position="26"/>
        <end position="66"/>
    </location>
</feature>
<evidence type="ECO:0000256" key="1">
    <source>
        <dbReference type="SAM" id="MobiDB-lite"/>
    </source>
</evidence>
<feature type="compositionally biased region" description="Basic and acidic residues" evidence="1">
    <location>
        <begin position="39"/>
        <end position="53"/>
    </location>
</feature>
<dbReference type="Proteomes" id="UP001459204">
    <property type="component" value="Unassembled WGS sequence"/>
</dbReference>
<protein>
    <submittedName>
        <fullName evidence="2">Uncharacterized protein</fullName>
    </submittedName>
</protein>
<gene>
    <name evidence="2" type="ORF">AAD027_12065</name>
</gene>
<proteinExistence type="predicted"/>
<evidence type="ECO:0000313" key="2">
    <source>
        <dbReference type="EMBL" id="MEL1265095.1"/>
    </source>
</evidence>
<sequence length="66" mass="6463">MTAVAIALLAMFVALVAVFAALRAQSRKPGHGGDAFSATDHDSGRAHDRHDADGGSDGGGDGGGGD</sequence>
<reference evidence="2 3" key="1">
    <citation type="submission" date="2024-04" db="EMBL/GenBank/DDBJ databases">
        <title>Draft genome sequence of Pseudoxanthomonas putridarboris WD12.</title>
        <authorList>
            <person name="Oh J."/>
        </authorList>
    </citation>
    <scope>NUCLEOTIDE SEQUENCE [LARGE SCALE GENOMIC DNA]</scope>
    <source>
        <strain evidence="2 3">WD12</strain>
    </source>
</reference>
<evidence type="ECO:0000313" key="3">
    <source>
        <dbReference type="Proteomes" id="UP001459204"/>
    </source>
</evidence>
<accession>A0ABU9J1I4</accession>
<name>A0ABU9J1I4_9GAMM</name>
<dbReference type="EMBL" id="JBBWWT010000005">
    <property type="protein sequence ID" value="MEL1265095.1"/>
    <property type="molecule type" value="Genomic_DNA"/>
</dbReference>